<proteinExistence type="predicted"/>
<accession>A0A4Z0H221</accession>
<reference evidence="2 3" key="1">
    <citation type="journal article" date="2003" name="Int. J. Syst. Evol. Microbiol.">
        <title>Halobacillus salinus sp. nov., isolated from a salt lake on the coast of the East Sea in Korea.</title>
        <authorList>
            <person name="Yoon J.H."/>
            <person name="Kang K.H."/>
            <person name="Park Y.H."/>
        </authorList>
    </citation>
    <scope>NUCLEOTIDE SEQUENCE [LARGE SCALE GENOMIC DNA]</scope>
    <source>
        <strain evidence="2 3">HSL-3</strain>
    </source>
</reference>
<dbReference type="InterPro" id="IPR001932">
    <property type="entry name" value="PPM-type_phosphatase-like_dom"/>
</dbReference>
<dbReference type="AlphaFoldDB" id="A0A4Z0H221"/>
<evidence type="ECO:0000313" key="2">
    <source>
        <dbReference type="EMBL" id="TGB03897.1"/>
    </source>
</evidence>
<organism evidence="2 3">
    <name type="scientific">Halobacillus salinus</name>
    <dbReference type="NCBI Taxonomy" id="192814"/>
    <lineage>
        <taxon>Bacteria</taxon>
        <taxon>Bacillati</taxon>
        <taxon>Bacillota</taxon>
        <taxon>Bacilli</taxon>
        <taxon>Bacillales</taxon>
        <taxon>Bacillaceae</taxon>
        <taxon>Halobacillus</taxon>
    </lineage>
</organism>
<sequence>MMIKIESIQRTSPAKEECEDALTMNKGAGVYAVFDGATPLVPFRDSDDHNGAYLASNTFKRHFDQMEEGDSLKGVIKEANRDLRQQMISANIDLSKGYERWTTCVAAVKIEDSHFEYAHLGDCMIIFEDKDGEKVILTEDTVEGISERARKKRDDDRKRGVPVPEESYFKDRIEALKYNRTLANMEGGYTVADGMPAAIDALQAGNVSMEKVREILILSDGLFHPDWSLDRVFNEIQQSGLNDYVEQLTELLGEQNAHIDDRTAIRIQWGALDR</sequence>
<evidence type="ECO:0000259" key="1">
    <source>
        <dbReference type="Pfam" id="PF13672"/>
    </source>
</evidence>
<dbReference type="InterPro" id="IPR036457">
    <property type="entry name" value="PPM-type-like_dom_sf"/>
</dbReference>
<comment type="caution">
    <text evidence="2">The sequence shown here is derived from an EMBL/GenBank/DDBJ whole genome shotgun (WGS) entry which is preliminary data.</text>
</comment>
<gene>
    <name evidence="2" type="ORF">E4663_02500</name>
</gene>
<keyword evidence="3" id="KW-1185">Reference proteome</keyword>
<evidence type="ECO:0000313" key="3">
    <source>
        <dbReference type="Proteomes" id="UP000297982"/>
    </source>
</evidence>
<feature type="domain" description="PPM-type phosphatase" evidence="1">
    <location>
        <begin position="16"/>
        <end position="256"/>
    </location>
</feature>
<dbReference type="SUPFAM" id="SSF81606">
    <property type="entry name" value="PP2C-like"/>
    <property type="match status" value="1"/>
</dbReference>
<dbReference type="Pfam" id="PF13672">
    <property type="entry name" value="PP2C_2"/>
    <property type="match status" value="1"/>
</dbReference>
<protein>
    <submittedName>
        <fullName evidence="2">Serine/threonine protein phosphatase</fullName>
    </submittedName>
</protein>
<name>A0A4Z0H221_9BACI</name>
<dbReference type="STRING" id="192814.GCA_900166575_00812"/>
<dbReference type="Proteomes" id="UP000297982">
    <property type="component" value="Unassembled WGS sequence"/>
</dbReference>
<dbReference type="EMBL" id="SRJC01000001">
    <property type="protein sequence ID" value="TGB03897.1"/>
    <property type="molecule type" value="Genomic_DNA"/>
</dbReference>
<dbReference type="Gene3D" id="3.60.40.10">
    <property type="entry name" value="PPM-type phosphatase domain"/>
    <property type="match status" value="1"/>
</dbReference>